<dbReference type="EMBL" id="JBHLYR010000005">
    <property type="protein sequence ID" value="MFB9990503.1"/>
    <property type="molecule type" value="Genomic_DNA"/>
</dbReference>
<dbReference type="InterPro" id="IPR035919">
    <property type="entry name" value="EAL_sf"/>
</dbReference>
<dbReference type="InterPro" id="IPR029787">
    <property type="entry name" value="Nucleotide_cyclase"/>
</dbReference>
<dbReference type="InterPro" id="IPR000014">
    <property type="entry name" value="PAS"/>
</dbReference>
<dbReference type="NCBIfam" id="TIGR00229">
    <property type="entry name" value="sensory_box"/>
    <property type="match status" value="2"/>
</dbReference>
<dbReference type="PANTHER" id="PTHR44757">
    <property type="entry name" value="DIGUANYLATE CYCLASE DGCP"/>
    <property type="match status" value="1"/>
</dbReference>
<dbReference type="SUPFAM" id="SSF141868">
    <property type="entry name" value="EAL domain-like"/>
    <property type="match status" value="1"/>
</dbReference>
<dbReference type="SMART" id="SM00091">
    <property type="entry name" value="PAS"/>
    <property type="match status" value="2"/>
</dbReference>
<evidence type="ECO:0000259" key="3">
    <source>
        <dbReference type="PROSITE" id="PS50883"/>
    </source>
</evidence>
<feature type="domain" description="EAL" evidence="3">
    <location>
        <begin position="459"/>
        <end position="709"/>
    </location>
</feature>
<dbReference type="SMART" id="SM00086">
    <property type="entry name" value="PAC"/>
    <property type="match status" value="2"/>
</dbReference>
<protein>
    <submittedName>
        <fullName evidence="5">Bifunctional diguanylate cyclase/phosphodiesterase</fullName>
    </submittedName>
</protein>
<dbReference type="PROSITE" id="PS50112">
    <property type="entry name" value="PAS"/>
    <property type="match status" value="2"/>
</dbReference>
<dbReference type="SUPFAM" id="SSF55073">
    <property type="entry name" value="Nucleotide cyclase"/>
    <property type="match status" value="1"/>
</dbReference>
<feature type="domain" description="PAC" evidence="2">
    <location>
        <begin position="224"/>
        <end position="278"/>
    </location>
</feature>
<name>A0ABV6AWG4_9DEIO</name>
<feature type="domain" description="PAS" evidence="1">
    <location>
        <begin position="37"/>
        <end position="67"/>
    </location>
</feature>
<dbReference type="CDD" id="cd01949">
    <property type="entry name" value="GGDEF"/>
    <property type="match status" value="1"/>
</dbReference>
<dbReference type="PROSITE" id="PS50113">
    <property type="entry name" value="PAC"/>
    <property type="match status" value="2"/>
</dbReference>
<evidence type="ECO:0000259" key="1">
    <source>
        <dbReference type="PROSITE" id="PS50112"/>
    </source>
</evidence>
<dbReference type="InterPro" id="IPR000160">
    <property type="entry name" value="GGDEF_dom"/>
</dbReference>
<evidence type="ECO:0000313" key="6">
    <source>
        <dbReference type="Proteomes" id="UP001589733"/>
    </source>
</evidence>
<dbReference type="SMART" id="SM00052">
    <property type="entry name" value="EAL"/>
    <property type="match status" value="1"/>
</dbReference>
<dbReference type="InterPro" id="IPR035965">
    <property type="entry name" value="PAS-like_dom_sf"/>
</dbReference>
<dbReference type="InterPro" id="IPR052155">
    <property type="entry name" value="Biofilm_reg_signaling"/>
</dbReference>
<dbReference type="Gene3D" id="3.20.20.450">
    <property type="entry name" value="EAL domain"/>
    <property type="match status" value="1"/>
</dbReference>
<dbReference type="CDD" id="cd01948">
    <property type="entry name" value="EAL"/>
    <property type="match status" value="1"/>
</dbReference>
<dbReference type="SUPFAM" id="SSF55785">
    <property type="entry name" value="PYP-like sensor domain (PAS domain)"/>
    <property type="match status" value="2"/>
</dbReference>
<feature type="domain" description="PAC" evidence="2">
    <location>
        <begin position="96"/>
        <end position="148"/>
    </location>
</feature>
<dbReference type="SMART" id="SM00267">
    <property type="entry name" value="GGDEF"/>
    <property type="match status" value="1"/>
</dbReference>
<dbReference type="InterPro" id="IPR013656">
    <property type="entry name" value="PAS_4"/>
</dbReference>
<feature type="domain" description="GGDEF" evidence="4">
    <location>
        <begin position="317"/>
        <end position="450"/>
    </location>
</feature>
<proteinExistence type="predicted"/>
<reference evidence="5 6" key="1">
    <citation type="submission" date="2024-09" db="EMBL/GenBank/DDBJ databases">
        <authorList>
            <person name="Sun Q."/>
            <person name="Mori K."/>
        </authorList>
    </citation>
    <scope>NUCLEOTIDE SEQUENCE [LARGE SCALE GENOMIC DNA]</scope>
    <source>
        <strain evidence="5 6">JCM 13503</strain>
    </source>
</reference>
<dbReference type="Pfam" id="PF13426">
    <property type="entry name" value="PAS_9"/>
    <property type="match status" value="1"/>
</dbReference>
<feature type="domain" description="PAS" evidence="1">
    <location>
        <begin position="149"/>
        <end position="207"/>
    </location>
</feature>
<dbReference type="InterPro" id="IPR001633">
    <property type="entry name" value="EAL_dom"/>
</dbReference>
<dbReference type="Proteomes" id="UP001589733">
    <property type="component" value="Unassembled WGS sequence"/>
</dbReference>
<dbReference type="Gene3D" id="3.30.70.270">
    <property type="match status" value="1"/>
</dbReference>
<dbReference type="Pfam" id="PF00990">
    <property type="entry name" value="GGDEF"/>
    <property type="match status" value="1"/>
</dbReference>
<dbReference type="Gene3D" id="3.30.450.20">
    <property type="entry name" value="PAS domain"/>
    <property type="match status" value="2"/>
</dbReference>
<gene>
    <name evidence="5" type="ORF">ACFFLM_00675</name>
</gene>
<evidence type="ECO:0000259" key="4">
    <source>
        <dbReference type="PROSITE" id="PS50887"/>
    </source>
</evidence>
<evidence type="ECO:0000259" key="2">
    <source>
        <dbReference type="PROSITE" id="PS50113"/>
    </source>
</evidence>
<dbReference type="InterPro" id="IPR001610">
    <property type="entry name" value="PAC"/>
</dbReference>
<keyword evidence="6" id="KW-1185">Reference proteome</keyword>
<dbReference type="PROSITE" id="PS50883">
    <property type="entry name" value="EAL"/>
    <property type="match status" value="1"/>
</dbReference>
<comment type="caution">
    <text evidence="5">The sequence shown here is derived from an EMBL/GenBank/DDBJ whole genome shotgun (WGS) entry which is preliminary data.</text>
</comment>
<dbReference type="Pfam" id="PF08448">
    <property type="entry name" value="PAS_4"/>
    <property type="match status" value="1"/>
</dbReference>
<dbReference type="InterPro" id="IPR000700">
    <property type="entry name" value="PAS-assoc_C"/>
</dbReference>
<dbReference type="Pfam" id="PF00563">
    <property type="entry name" value="EAL"/>
    <property type="match status" value="1"/>
</dbReference>
<organism evidence="5 6">
    <name type="scientific">Deinococcus oregonensis</name>
    <dbReference type="NCBI Taxonomy" id="1805970"/>
    <lineage>
        <taxon>Bacteria</taxon>
        <taxon>Thermotogati</taxon>
        <taxon>Deinococcota</taxon>
        <taxon>Deinococci</taxon>
        <taxon>Deinococcales</taxon>
        <taxon>Deinococcaceae</taxon>
        <taxon>Deinococcus</taxon>
    </lineage>
</organism>
<dbReference type="PANTHER" id="PTHR44757:SF2">
    <property type="entry name" value="BIOFILM ARCHITECTURE MAINTENANCE PROTEIN MBAA"/>
    <property type="match status" value="1"/>
</dbReference>
<dbReference type="PROSITE" id="PS50887">
    <property type="entry name" value="GGDEF"/>
    <property type="match status" value="1"/>
</dbReference>
<dbReference type="InterPro" id="IPR043128">
    <property type="entry name" value="Rev_trsase/Diguanyl_cyclase"/>
</dbReference>
<dbReference type="NCBIfam" id="TIGR00254">
    <property type="entry name" value="GGDEF"/>
    <property type="match status" value="1"/>
</dbReference>
<accession>A0ABV6AWG4</accession>
<dbReference type="CDD" id="cd00130">
    <property type="entry name" value="PAS"/>
    <property type="match status" value="2"/>
</dbReference>
<evidence type="ECO:0000313" key="5">
    <source>
        <dbReference type="EMBL" id="MFB9990503.1"/>
    </source>
</evidence>
<dbReference type="RefSeq" id="WP_380004484.1">
    <property type="nucleotide sequence ID" value="NZ_JBHLYR010000005.1"/>
</dbReference>
<sequence>MTPQRVSPVSEAPVPIGAVHTRHDVTAAAFDISAALIVVLDRAGRIMRFNAACERLTGHCEADIVGQVLWPLVLDAAEAARSTVIFAQLTPDHEIGSYENYWMTPRGERRYITWATTYLLDAAGEIELVVATGLDVTEERHIRLERQESEARFRALFERSGDGVVLIDPHDPVIPWRIVDCNAAFARMNGYASEALIGQSIDLLHEDQLMEREGSRLLEWIRGHEEEARGEGTHRHQNGSVFPIESSSSLILLGGQELVLGIDRDISERKRTEAELRALNGQLAHAAHHDLLTGLPNRALLMERLSLELVRAQRNGTQVAVMFVDLDDFKRVNDTLGHAAGDELLREVAGRMRCTLRPTDTVARVGGDEFVVVLPEVNSVHHAARVAKRLQDALMLPVMLGDVSITVGCSVGISLSTQDGTGVDELLGHADLAMYAIKKEGKNAVRFFEPIMDADVQTRLRLETRLREAVAHNRLTLQYQPQVDVQTGELVGLEALARWTDEELGVVSPCEFIAVAEDTGLIVPLGTWVLNEACRQAAEWSLKVPVAVNISPVQMLRPDFVAVVAATLKQHAMVPRLLKLEMTERLGVRDPDLAAQQLGCLRALGVTLSLDDFGAGQSTFASLTTLPLQEVKLDRSLLAGITEDPASWQMLETLLTLARGLKLAVVVEGVETSGQLRVLRTLGCATVQGYLMGRPAEPAVMAQRFSLSEG</sequence>